<dbReference type="Proteomes" id="UP001148482">
    <property type="component" value="Unassembled WGS sequence"/>
</dbReference>
<evidence type="ECO:0000313" key="1">
    <source>
        <dbReference type="EMBL" id="MCX2839199.1"/>
    </source>
</evidence>
<protein>
    <recommendedName>
        <fullName evidence="3">Lipoprotein</fullName>
    </recommendedName>
</protein>
<organism evidence="1 2">
    <name type="scientific">Salinimicrobium profundisediminis</name>
    <dbReference type="NCBI Taxonomy" id="2994553"/>
    <lineage>
        <taxon>Bacteria</taxon>
        <taxon>Pseudomonadati</taxon>
        <taxon>Bacteroidota</taxon>
        <taxon>Flavobacteriia</taxon>
        <taxon>Flavobacteriales</taxon>
        <taxon>Flavobacteriaceae</taxon>
        <taxon>Salinimicrobium</taxon>
    </lineage>
</organism>
<dbReference type="RefSeq" id="WP_266070533.1">
    <property type="nucleotide sequence ID" value="NZ_JAPJDA010000023.1"/>
</dbReference>
<dbReference type="PROSITE" id="PS51257">
    <property type="entry name" value="PROKAR_LIPOPROTEIN"/>
    <property type="match status" value="1"/>
</dbReference>
<dbReference type="EMBL" id="JAPJDA010000023">
    <property type="protein sequence ID" value="MCX2839199.1"/>
    <property type="molecule type" value="Genomic_DNA"/>
</dbReference>
<dbReference type="AlphaFoldDB" id="A0A9X3D0V9"/>
<sequence length="139" mass="15474">MKSFKILPLLTVLILFTSCVEKITRVVHQDTIPPEYTVAQETLKSRISAVIPAENISIGSSKTEKTGDAEYHALTVEIQPETLPGNVVSFFKMTGEIKNAVESGIGNMEDYQKLEIVVRKTTNENGVEKTQSYKKEIDL</sequence>
<name>A0A9X3D0V9_9FLAO</name>
<gene>
    <name evidence="1" type="ORF">OQ279_13680</name>
</gene>
<proteinExistence type="predicted"/>
<evidence type="ECO:0008006" key="3">
    <source>
        <dbReference type="Google" id="ProtNLM"/>
    </source>
</evidence>
<keyword evidence="2" id="KW-1185">Reference proteome</keyword>
<evidence type="ECO:0000313" key="2">
    <source>
        <dbReference type="Proteomes" id="UP001148482"/>
    </source>
</evidence>
<reference evidence="1" key="1">
    <citation type="submission" date="2022-11" db="EMBL/GenBank/DDBJ databases">
        <title>Salinimicrobium profundisediminis sp. nov., isolated from deep-sea sediment of the Mariana Trench.</title>
        <authorList>
            <person name="Fu H."/>
        </authorList>
    </citation>
    <scope>NUCLEOTIDE SEQUENCE</scope>
    <source>
        <strain evidence="1">MT39</strain>
    </source>
</reference>
<accession>A0A9X3D0V9</accession>
<comment type="caution">
    <text evidence="1">The sequence shown here is derived from an EMBL/GenBank/DDBJ whole genome shotgun (WGS) entry which is preliminary data.</text>
</comment>